<proteinExistence type="predicted"/>
<dbReference type="EMBL" id="CAJOBP010049138">
    <property type="protein sequence ID" value="CAF4804266.1"/>
    <property type="molecule type" value="Genomic_DNA"/>
</dbReference>
<gene>
    <name evidence="2" type="ORF">UJA718_LOCUS41426</name>
</gene>
<reference evidence="2" key="1">
    <citation type="submission" date="2021-02" db="EMBL/GenBank/DDBJ databases">
        <authorList>
            <person name="Nowell W R."/>
        </authorList>
    </citation>
    <scope>NUCLEOTIDE SEQUENCE</scope>
</reference>
<accession>A0A821PDT6</accession>
<evidence type="ECO:0000313" key="3">
    <source>
        <dbReference type="Proteomes" id="UP000663873"/>
    </source>
</evidence>
<dbReference type="Proteomes" id="UP000663873">
    <property type="component" value="Unassembled WGS sequence"/>
</dbReference>
<sequence>KSHRVITFNLIQILSNAPGKQNVVSSTAQSLSNCYRFDLQNNRNLAYDSSKHQQYIHVYENRKRNRVGNSFDNEFPSSFENRPLYAANFHPNKNYDFSNFPQKNHHQRVNHHKR</sequence>
<feature type="non-terminal residue" evidence="2">
    <location>
        <position position="114"/>
    </location>
</feature>
<protein>
    <submittedName>
        <fullName evidence="2">Uncharacterized protein</fullName>
    </submittedName>
</protein>
<keyword evidence="3" id="KW-1185">Reference proteome</keyword>
<comment type="caution">
    <text evidence="2">The sequence shown here is derived from an EMBL/GenBank/DDBJ whole genome shotgun (WGS) entry which is preliminary data.</text>
</comment>
<feature type="region of interest" description="Disordered" evidence="1">
    <location>
        <begin position="95"/>
        <end position="114"/>
    </location>
</feature>
<dbReference type="AlphaFoldDB" id="A0A821PDT6"/>
<evidence type="ECO:0000256" key="1">
    <source>
        <dbReference type="SAM" id="MobiDB-lite"/>
    </source>
</evidence>
<organism evidence="2 3">
    <name type="scientific">Rotaria socialis</name>
    <dbReference type="NCBI Taxonomy" id="392032"/>
    <lineage>
        <taxon>Eukaryota</taxon>
        <taxon>Metazoa</taxon>
        <taxon>Spiralia</taxon>
        <taxon>Gnathifera</taxon>
        <taxon>Rotifera</taxon>
        <taxon>Eurotatoria</taxon>
        <taxon>Bdelloidea</taxon>
        <taxon>Philodinida</taxon>
        <taxon>Philodinidae</taxon>
        <taxon>Rotaria</taxon>
    </lineage>
</organism>
<name>A0A821PDT6_9BILA</name>
<evidence type="ECO:0000313" key="2">
    <source>
        <dbReference type="EMBL" id="CAF4804266.1"/>
    </source>
</evidence>
<feature type="compositionally biased region" description="Basic residues" evidence="1">
    <location>
        <begin position="103"/>
        <end position="114"/>
    </location>
</feature>
<feature type="non-terminal residue" evidence="2">
    <location>
        <position position="1"/>
    </location>
</feature>